<protein>
    <submittedName>
        <fullName evidence="1">Uncharacterized protein</fullName>
    </submittedName>
</protein>
<proteinExistence type="predicted"/>
<keyword evidence="2" id="KW-1185">Reference proteome</keyword>
<comment type="caution">
    <text evidence="1">The sequence shown here is derived from an EMBL/GenBank/DDBJ whole genome shotgun (WGS) entry which is preliminary data.</text>
</comment>
<name>B0PFB4_9FIRM</name>
<dbReference type="Proteomes" id="UP000003803">
    <property type="component" value="Unassembled WGS sequence"/>
</dbReference>
<organism evidence="1 2">
    <name type="scientific">Anaerotruncus colihominis DSM 17241</name>
    <dbReference type="NCBI Taxonomy" id="445972"/>
    <lineage>
        <taxon>Bacteria</taxon>
        <taxon>Bacillati</taxon>
        <taxon>Bacillota</taxon>
        <taxon>Clostridia</taxon>
        <taxon>Eubacteriales</taxon>
        <taxon>Oscillospiraceae</taxon>
        <taxon>Anaerotruncus</taxon>
    </lineage>
</organism>
<dbReference type="EMBL" id="ABGD02000025">
    <property type="protein sequence ID" value="EDS10046.1"/>
    <property type="molecule type" value="Genomic_DNA"/>
</dbReference>
<sequence length="44" mass="5016">MRLSPVSPKDSTGHSTVSSLYIRRFHGKYAFICPLAGMFYNDYT</sequence>
<evidence type="ECO:0000313" key="2">
    <source>
        <dbReference type="Proteomes" id="UP000003803"/>
    </source>
</evidence>
<reference evidence="1" key="1">
    <citation type="submission" date="2007-11" db="EMBL/GenBank/DDBJ databases">
        <authorList>
            <person name="Fulton L."/>
            <person name="Clifton S."/>
            <person name="Fulton B."/>
            <person name="Xu J."/>
            <person name="Minx P."/>
            <person name="Pepin K.H."/>
            <person name="Johnson M."/>
            <person name="Thiruvilangam P."/>
            <person name="Bhonagiri V."/>
            <person name="Nash W.E."/>
            <person name="Mardis E.R."/>
            <person name="Wilson R.K."/>
        </authorList>
    </citation>
    <scope>NUCLEOTIDE SEQUENCE [LARGE SCALE GENOMIC DNA]</scope>
    <source>
        <strain evidence="1">DSM 17241</strain>
    </source>
</reference>
<gene>
    <name evidence="1" type="ORF">ANACOL_03492</name>
</gene>
<accession>B0PFB4</accession>
<evidence type="ECO:0000313" key="1">
    <source>
        <dbReference type="EMBL" id="EDS10046.1"/>
    </source>
</evidence>
<dbReference type="AlphaFoldDB" id="B0PFB4"/>
<dbReference type="HOGENOM" id="CLU_3211629_0_0_9"/>
<reference evidence="1" key="2">
    <citation type="submission" date="2013-09" db="EMBL/GenBank/DDBJ databases">
        <title>Draft genome sequence of Anaerotruncus colihominis(DSM 17241).</title>
        <authorList>
            <person name="Sudarsanam P."/>
            <person name="Ley R."/>
            <person name="Guruge J."/>
            <person name="Turnbaugh P.J."/>
            <person name="Mahowald M."/>
            <person name="Liep D."/>
            <person name="Gordon J."/>
        </authorList>
    </citation>
    <scope>NUCLEOTIDE SEQUENCE</scope>
    <source>
        <strain evidence="1">DSM 17241</strain>
    </source>
</reference>